<keyword evidence="2" id="KW-1185">Reference proteome</keyword>
<dbReference type="Proteomes" id="UP000828941">
    <property type="component" value="Chromosome 6"/>
</dbReference>
<comment type="caution">
    <text evidence="1">The sequence shown here is derived from an EMBL/GenBank/DDBJ whole genome shotgun (WGS) entry which is preliminary data.</text>
</comment>
<organism evidence="1 2">
    <name type="scientific">Bauhinia variegata</name>
    <name type="common">Purple orchid tree</name>
    <name type="synonym">Phanera variegata</name>
    <dbReference type="NCBI Taxonomy" id="167791"/>
    <lineage>
        <taxon>Eukaryota</taxon>
        <taxon>Viridiplantae</taxon>
        <taxon>Streptophyta</taxon>
        <taxon>Embryophyta</taxon>
        <taxon>Tracheophyta</taxon>
        <taxon>Spermatophyta</taxon>
        <taxon>Magnoliopsida</taxon>
        <taxon>eudicotyledons</taxon>
        <taxon>Gunneridae</taxon>
        <taxon>Pentapetalae</taxon>
        <taxon>rosids</taxon>
        <taxon>fabids</taxon>
        <taxon>Fabales</taxon>
        <taxon>Fabaceae</taxon>
        <taxon>Cercidoideae</taxon>
        <taxon>Cercideae</taxon>
        <taxon>Bauhiniinae</taxon>
        <taxon>Bauhinia</taxon>
    </lineage>
</organism>
<evidence type="ECO:0000313" key="2">
    <source>
        <dbReference type="Proteomes" id="UP000828941"/>
    </source>
</evidence>
<protein>
    <submittedName>
        <fullName evidence="1">Uncharacterized protein</fullName>
    </submittedName>
</protein>
<proteinExistence type="predicted"/>
<evidence type="ECO:0000313" key="1">
    <source>
        <dbReference type="EMBL" id="KAI4337086.1"/>
    </source>
</evidence>
<name>A0ACB9NM67_BAUVA</name>
<dbReference type="EMBL" id="CM039431">
    <property type="protein sequence ID" value="KAI4337086.1"/>
    <property type="molecule type" value="Genomic_DNA"/>
</dbReference>
<accession>A0ACB9NM67</accession>
<sequence length="219" mass="23220">MILVNQAPGGALSARCCFSSSSPMKFVKSKFIARSSSVKPFHLTLAKAEGGVEAGSTTKPVSSASPFANDETVFVGGEDLPLEGVIQFDKPTSSNRLQKWGRVALFAAGDVIALLLFATIGRYSHGLSVLDMETLRTADPFIAGWFLSAYFLGGYGEDGRGMNGLPKGIFATTKSWALGIPVGIGIRAATTVFFLFTIARRVMTIAVVAPLNFLSCSPR</sequence>
<gene>
    <name evidence="1" type="ORF">L6164_015540</name>
</gene>
<reference evidence="1 2" key="1">
    <citation type="journal article" date="2022" name="DNA Res.">
        <title>Chromosomal-level genome assembly of the orchid tree Bauhinia variegata (Leguminosae; Cercidoideae) supports the allotetraploid origin hypothesis of Bauhinia.</title>
        <authorList>
            <person name="Zhong Y."/>
            <person name="Chen Y."/>
            <person name="Zheng D."/>
            <person name="Pang J."/>
            <person name="Liu Y."/>
            <person name="Luo S."/>
            <person name="Meng S."/>
            <person name="Qian L."/>
            <person name="Wei D."/>
            <person name="Dai S."/>
            <person name="Zhou R."/>
        </authorList>
    </citation>
    <scope>NUCLEOTIDE SEQUENCE [LARGE SCALE GENOMIC DNA]</scope>
    <source>
        <strain evidence="1">BV-YZ2020</strain>
    </source>
</reference>